<comment type="caution">
    <text evidence="1">The sequence shown here is derived from an EMBL/GenBank/DDBJ whole genome shotgun (WGS) entry which is preliminary data.</text>
</comment>
<dbReference type="Proteomes" id="UP000606786">
    <property type="component" value="Unassembled WGS sequence"/>
</dbReference>
<evidence type="ECO:0000313" key="1">
    <source>
        <dbReference type="EMBL" id="CAD7012512.1"/>
    </source>
</evidence>
<accession>A0A811VEA1</accession>
<protein>
    <submittedName>
        <fullName evidence="1">(Mediterranean fruit fly) hypothetical protein</fullName>
    </submittedName>
</protein>
<organism evidence="1 2">
    <name type="scientific">Ceratitis capitata</name>
    <name type="common">Mediterranean fruit fly</name>
    <name type="synonym">Tephritis capitata</name>
    <dbReference type="NCBI Taxonomy" id="7213"/>
    <lineage>
        <taxon>Eukaryota</taxon>
        <taxon>Metazoa</taxon>
        <taxon>Ecdysozoa</taxon>
        <taxon>Arthropoda</taxon>
        <taxon>Hexapoda</taxon>
        <taxon>Insecta</taxon>
        <taxon>Pterygota</taxon>
        <taxon>Neoptera</taxon>
        <taxon>Endopterygota</taxon>
        <taxon>Diptera</taxon>
        <taxon>Brachycera</taxon>
        <taxon>Muscomorpha</taxon>
        <taxon>Tephritoidea</taxon>
        <taxon>Tephritidae</taxon>
        <taxon>Ceratitis</taxon>
        <taxon>Ceratitis</taxon>
    </lineage>
</organism>
<name>A0A811VEA1_CERCA</name>
<evidence type="ECO:0000313" key="2">
    <source>
        <dbReference type="Proteomes" id="UP000606786"/>
    </source>
</evidence>
<gene>
    <name evidence="1" type="ORF">CCAP1982_LOCUS20596</name>
</gene>
<keyword evidence="2" id="KW-1185">Reference proteome</keyword>
<dbReference type="EMBL" id="CAJHJT010000056">
    <property type="protein sequence ID" value="CAD7012512.1"/>
    <property type="molecule type" value="Genomic_DNA"/>
</dbReference>
<reference evidence="1" key="1">
    <citation type="submission" date="2020-11" db="EMBL/GenBank/DDBJ databases">
        <authorList>
            <person name="Whitehead M."/>
        </authorList>
    </citation>
    <scope>NUCLEOTIDE SEQUENCE</scope>
    <source>
        <strain evidence="1">EGII</strain>
    </source>
</reference>
<proteinExistence type="predicted"/>
<sequence>MSGVAINYKGKRNKIGHGRAARPTVGLAELTKLTKVRQQKEGRAGMQLSGMQWGGICKHRLVLQAAPSSGGAAGGRLMRSLAACLFFFLSLSLFTY</sequence>
<dbReference type="AlphaFoldDB" id="A0A811VEA1"/>